<name>A0A482GMW8_BPGOS</name>
<keyword evidence="2" id="KW-1185">Reference proteome</keyword>
<reference evidence="1 2" key="1">
    <citation type="submission" date="2018-12" db="EMBL/GenBank/DDBJ databases">
        <title>Still something new to discover - new insights into E. coli phage diversity and taxonomy.</title>
        <authorList>
            <person name="Korf I.H.E."/>
            <person name="Adriaennsens E."/>
            <person name="Dreiseikelmann B."/>
            <person name="Kropinski A."/>
            <person name="Nimtz M."/>
            <person name="Meier-Kolthoff J.P."/>
            <person name="Rohde M."/>
            <person name="van Raaij M."/>
            <person name="Wittmann J."/>
        </authorList>
    </citation>
    <scope>NUCLEOTIDE SEQUENCE [LARGE SCALE GENOMIC DNA]</scope>
</reference>
<organism evidence="1 2">
    <name type="scientific">Escherichia phage vB_EcoM_Goslar</name>
    <dbReference type="NCBI Taxonomy" id="2502409"/>
    <lineage>
        <taxon>Viruses</taxon>
        <taxon>Duplodnaviria</taxon>
        <taxon>Heunggongvirae</taxon>
        <taxon>Uroviricota</taxon>
        <taxon>Caudoviricetes</taxon>
        <taxon>Chimalliviridae</taxon>
        <taxon>Goslarvirus</taxon>
        <taxon>Goslarvirus goslar</taxon>
    </lineage>
</organism>
<evidence type="ECO:0000313" key="2">
    <source>
        <dbReference type="Proteomes" id="UP000294673"/>
    </source>
</evidence>
<dbReference type="Proteomes" id="UP000294673">
    <property type="component" value="Segment"/>
</dbReference>
<organismHost>
    <name type="scientific">Escherichia coli</name>
    <dbReference type="NCBI Taxonomy" id="562"/>
</organismHost>
<protein>
    <submittedName>
        <fullName evidence="1">Uncharacterized protein</fullName>
    </submittedName>
</protein>
<dbReference type="EMBL" id="MK327938">
    <property type="protein sequence ID" value="QBO63835.1"/>
    <property type="molecule type" value="Genomic_DNA"/>
</dbReference>
<gene>
    <name evidence="1" type="ORF">Goslar_00042</name>
</gene>
<proteinExistence type="predicted"/>
<sequence length="206" mass="23952">MKELRYLVVPNWVEHAIIRNARDDLQVLLDPKSLFGILSPNDVGFYFAAQNVPFFITKEHEQANPAVHLNNLLGGMFAYHYDETGLPPEKNVDVLCEYINRYDNGYYHLLTSYPRDIERRLADPTYSPDKRPLSVRVRYVNEDVIAIVVDCLPLLAEELLSDRIADNYSAVIEHLRINMSLAEVAQLPLFRSYCTNRSIHYRLRRL</sequence>
<evidence type="ECO:0000313" key="1">
    <source>
        <dbReference type="EMBL" id="QBO63835.1"/>
    </source>
</evidence>
<accession>A0A482GMW8</accession>